<protein>
    <submittedName>
        <fullName evidence="3">Outer membrane autotransporter barrel domain protein</fullName>
    </submittedName>
</protein>
<dbReference type="InterPro" id="IPR005546">
    <property type="entry name" value="Autotransporte_beta"/>
</dbReference>
<dbReference type="InterPro" id="IPR036709">
    <property type="entry name" value="Autotransporte_beta_dom_sf"/>
</dbReference>
<keyword evidence="1" id="KW-0732">Signal</keyword>
<dbReference type="SUPFAM" id="SSF103515">
    <property type="entry name" value="Autotransporter"/>
    <property type="match status" value="1"/>
</dbReference>
<accession>E8LMC2</accession>
<dbReference type="EMBL" id="AEVO01000132">
    <property type="protein sequence ID" value="EFY06334.1"/>
    <property type="molecule type" value="Genomic_DNA"/>
</dbReference>
<feature type="signal peptide" evidence="1">
    <location>
        <begin position="1"/>
        <end position="33"/>
    </location>
</feature>
<comment type="caution">
    <text evidence="3">The sequence shown here is derived from an EMBL/GenBank/DDBJ whole genome shotgun (WGS) entry which is preliminary data.</text>
</comment>
<sequence length="636" mass="65699">MMVKQTVRAKSMLKKAYLAILVASLTATTGAFAADYTLSAIENALTANNPDAAASGTWFGPRGKNTNSANNVTLNLQSGVLDEAFGGYTATDNGMAHGNTLTVSGKSVVDTVYGGFAPNGQANNNTVIVEKAALISGQVVGGAALTTANGNTVIINGKVGDYGVLGGAAEKTSGNTVILGAGAEVSGAVIGAGFDIFNPNAAANTLTVNGPATVGTITAFNVINLDLKNADGKTAALTVNGAAKNFFEGPGVTDVYNKVDLADTTVNLVNYREGKTIITVSDNAYIKGININGETKVVSDDIYVKDTWSAKVEGDTDIGSTLNDATLNDESLFARTQEVSQENVTTLSDAVLGAAALVNQSAEFIANDGIKAMRDATADVYGLAPFGALVGGYSEYQTGSHVDLSSVHALVGIAGNNGALTSAVYAELGYGASTSHVHGVSADADHDYYGIGVAGRYEFDGNTYLDASLHIGNTSTDFDGSYAEGIASYDIDQLYVGAHLGGGYVIDFSDTLNLDIYGRYTYTYTDSDDTQVDGERFKIDAVNTHALRLGTRLNGYLNEFAQGYVGLAVDQVIDGDAESAISGVALDMPSLEGTSGIAEVGVAFRPNDKVQINLGAKGYVGDRRGVQGSLIGLYTF</sequence>
<keyword evidence="4" id="KW-1185">Reference proteome</keyword>
<evidence type="ECO:0000313" key="3">
    <source>
        <dbReference type="EMBL" id="EFY06334.1"/>
    </source>
</evidence>
<dbReference type="SMART" id="SM00869">
    <property type="entry name" value="Autotransporter"/>
    <property type="match status" value="1"/>
</dbReference>
<dbReference type="Gene3D" id="2.40.128.130">
    <property type="entry name" value="Autotransporter beta-domain"/>
    <property type="match status" value="1"/>
</dbReference>
<name>E8LMC2_SUCHY</name>
<gene>
    <name evidence="3" type="ORF">HMPREF9444_01908</name>
</gene>
<reference evidence="3 4" key="1">
    <citation type="submission" date="2011-01" db="EMBL/GenBank/DDBJ databases">
        <authorList>
            <person name="Weinstock G."/>
            <person name="Sodergren E."/>
            <person name="Clifton S."/>
            <person name="Fulton L."/>
            <person name="Fulton B."/>
            <person name="Courtney L."/>
            <person name="Fronick C."/>
            <person name="Harrison M."/>
            <person name="Strong C."/>
            <person name="Farmer C."/>
            <person name="Delahaunty K."/>
            <person name="Markovic C."/>
            <person name="Hall O."/>
            <person name="Minx P."/>
            <person name="Tomlinson C."/>
            <person name="Mitreva M."/>
            <person name="Hou S."/>
            <person name="Chen J."/>
            <person name="Wollam A."/>
            <person name="Pepin K.H."/>
            <person name="Johnson M."/>
            <person name="Bhonagiri V."/>
            <person name="Zhang X."/>
            <person name="Suruliraj S."/>
            <person name="Warren W."/>
            <person name="Chinwalla A."/>
            <person name="Mardis E.R."/>
            <person name="Wilson R.K."/>
        </authorList>
    </citation>
    <scope>NUCLEOTIDE SEQUENCE [LARGE SCALE GENOMIC DNA]</scope>
    <source>
        <strain evidence="4">DSM 22608 / JCM 16073 / KCTC 15190 / YIT 12066</strain>
    </source>
</reference>
<proteinExistence type="predicted"/>
<feature type="chain" id="PRO_5003226831" evidence="1">
    <location>
        <begin position="34"/>
        <end position="636"/>
    </location>
</feature>
<dbReference type="STRING" id="762983.HMPREF9444_01908"/>
<evidence type="ECO:0000256" key="1">
    <source>
        <dbReference type="SAM" id="SignalP"/>
    </source>
</evidence>
<dbReference type="Pfam" id="PF03797">
    <property type="entry name" value="Autotransporter"/>
    <property type="match status" value="1"/>
</dbReference>
<dbReference type="AlphaFoldDB" id="E8LMC2"/>
<dbReference type="HOGENOM" id="CLU_430161_0_0_6"/>
<organism evidence="3 4">
    <name type="scientific">Succinatimonas hippei (strain DSM 22608 / JCM 16073 / KCTC 15190 / YIT 12066)</name>
    <dbReference type="NCBI Taxonomy" id="762983"/>
    <lineage>
        <taxon>Bacteria</taxon>
        <taxon>Pseudomonadati</taxon>
        <taxon>Pseudomonadota</taxon>
        <taxon>Gammaproteobacteria</taxon>
        <taxon>Aeromonadales</taxon>
        <taxon>Succinivibrionaceae</taxon>
        <taxon>Succinatimonas</taxon>
    </lineage>
</organism>
<evidence type="ECO:0000259" key="2">
    <source>
        <dbReference type="PROSITE" id="PS51208"/>
    </source>
</evidence>
<dbReference type="OrthoDB" id="6638655at2"/>
<evidence type="ECO:0000313" key="4">
    <source>
        <dbReference type="Proteomes" id="UP000018458"/>
    </source>
</evidence>
<dbReference type="Proteomes" id="UP000018458">
    <property type="component" value="Unassembled WGS sequence"/>
</dbReference>
<dbReference type="eggNOG" id="COG3468">
    <property type="taxonomic scope" value="Bacteria"/>
</dbReference>
<dbReference type="PROSITE" id="PS51208">
    <property type="entry name" value="AUTOTRANSPORTER"/>
    <property type="match status" value="1"/>
</dbReference>
<feature type="domain" description="Autotransporter" evidence="2">
    <location>
        <begin position="378"/>
        <end position="636"/>
    </location>
</feature>
<dbReference type="RefSeq" id="WP_009144060.1">
    <property type="nucleotide sequence ID" value="NZ_GL831059.1"/>
</dbReference>